<dbReference type="Gene3D" id="1.20.58.1520">
    <property type="match status" value="1"/>
</dbReference>
<feature type="region of interest" description="Disordered" evidence="9">
    <location>
        <begin position="589"/>
        <end position="608"/>
    </location>
</feature>
<dbReference type="GO" id="GO:0005737">
    <property type="term" value="C:cytoplasm"/>
    <property type="evidence" value="ECO:0007669"/>
    <property type="project" value="UniProtKB-SubCell"/>
</dbReference>
<gene>
    <name evidence="10" type="ORF">SI8410_08011490</name>
</gene>
<feature type="region of interest" description="Disordered" evidence="9">
    <location>
        <begin position="480"/>
        <end position="545"/>
    </location>
</feature>
<dbReference type="Pfam" id="PF03999">
    <property type="entry name" value="MAP65_ASE1"/>
    <property type="match status" value="1"/>
</dbReference>
<dbReference type="OrthoDB" id="642895at2759"/>
<keyword evidence="4" id="KW-0963">Cytoplasm</keyword>
<feature type="compositionally biased region" description="Polar residues" evidence="9">
    <location>
        <begin position="591"/>
        <end position="601"/>
    </location>
</feature>
<dbReference type="PANTHER" id="PTHR19321:SF0">
    <property type="entry name" value="65-KDA MICROTUBULE-ASSOCIATED PROTEIN 6"/>
    <property type="match status" value="1"/>
</dbReference>
<feature type="compositionally biased region" description="Basic residues" evidence="9">
    <location>
        <begin position="488"/>
        <end position="497"/>
    </location>
</feature>
<keyword evidence="11" id="KW-1185">Reference proteome</keyword>
<evidence type="ECO:0000256" key="3">
    <source>
        <dbReference type="ARBA" id="ARBA00006187"/>
    </source>
</evidence>
<organism evidence="10 11">
    <name type="scientific">Spirodela intermedia</name>
    <name type="common">Intermediate duckweed</name>
    <dbReference type="NCBI Taxonomy" id="51605"/>
    <lineage>
        <taxon>Eukaryota</taxon>
        <taxon>Viridiplantae</taxon>
        <taxon>Streptophyta</taxon>
        <taxon>Embryophyta</taxon>
        <taxon>Tracheophyta</taxon>
        <taxon>Spermatophyta</taxon>
        <taxon>Magnoliopsida</taxon>
        <taxon>Liliopsida</taxon>
        <taxon>Araceae</taxon>
        <taxon>Lemnoideae</taxon>
        <taxon>Spirodela</taxon>
    </lineage>
</organism>
<name>A0A7I8KTK6_SPIIN</name>
<evidence type="ECO:0000256" key="8">
    <source>
        <dbReference type="SAM" id="Coils"/>
    </source>
</evidence>
<dbReference type="Proteomes" id="UP000663760">
    <property type="component" value="Chromosome 8"/>
</dbReference>
<evidence type="ECO:0000313" key="11">
    <source>
        <dbReference type="Proteomes" id="UP000663760"/>
    </source>
</evidence>
<dbReference type="InterPro" id="IPR007145">
    <property type="entry name" value="MAP65_Ase1_PRC1"/>
</dbReference>
<evidence type="ECO:0000256" key="9">
    <source>
        <dbReference type="SAM" id="MobiDB-lite"/>
    </source>
</evidence>
<dbReference type="FunFam" id="1.20.58.1520:FF:000002">
    <property type="entry name" value="65-kDa microtubule-associated protein 6"/>
    <property type="match status" value="1"/>
</dbReference>
<evidence type="ECO:0000256" key="6">
    <source>
        <dbReference type="ARBA" id="ARBA00022701"/>
    </source>
</evidence>
<keyword evidence="8" id="KW-0175">Coiled coil</keyword>
<dbReference type="GO" id="GO:0005874">
    <property type="term" value="C:microtubule"/>
    <property type="evidence" value="ECO:0007669"/>
    <property type="project" value="UniProtKB-KW"/>
</dbReference>
<keyword evidence="7" id="KW-0539">Nucleus</keyword>
<comment type="similarity">
    <text evidence="3">Belongs to the MAP65/ASE1 family.</text>
</comment>
<evidence type="ECO:0000256" key="5">
    <source>
        <dbReference type="ARBA" id="ARBA00022553"/>
    </source>
</evidence>
<dbReference type="GO" id="GO:0005634">
    <property type="term" value="C:nucleus"/>
    <property type="evidence" value="ECO:0007669"/>
    <property type="project" value="UniProtKB-SubCell"/>
</dbReference>
<reference evidence="10" key="1">
    <citation type="submission" date="2020-02" db="EMBL/GenBank/DDBJ databases">
        <authorList>
            <person name="Scholz U."/>
            <person name="Mascher M."/>
            <person name="Fiebig A."/>
        </authorList>
    </citation>
    <scope>NUCLEOTIDE SEQUENCE</scope>
</reference>
<evidence type="ECO:0000313" key="10">
    <source>
        <dbReference type="EMBL" id="CAA7400812.1"/>
    </source>
</evidence>
<dbReference type="AlphaFoldDB" id="A0A7I8KTK6"/>
<feature type="coiled-coil region" evidence="8">
    <location>
        <begin position="363"/>
        <end position="390"/>
    </location>
</feature>
<comment type="subcellular location">
    <subcellularLocation>
        <location evidence="2">Cytoplasm</location>
    </subcellularLocation>
    <subcellularLocation>
        <location evidence="1">Nucleus</location>
    </subcellularLocation>
</comment>
<protein>
    <submittedName>
        <fullName evidence="10">Uncharacterized protein</fullName>
    </submittedName>
</protein>
<sequence>MVGVVESGTRSPTGISMESSCGALLRELEHLWTEIGESDAEKDRMLFELEKECLLVYRRKVDESTGERTRLHQSVAAKEAELAALRASLGEHTPQAQTEKRLSLKEQLALVAPLLDELRLKKMERLKQLIEIRSQIEKISGEISGYTHLNDSPGCPADVEELDLSLRKLSDYQAQLRALQKEKSGRLNKVLEYVNEVHSLCGTLGLDFSKTVDGVHPSLHEVGPTGSSTNISDNTLEGLKQAVHNLEAEKASRVQKLRENMTALFELWSLMDSGPDERGGFERLGSVVRSLDCDIKEGGVLSLETIEQTAAEVERLTKLKASRMKDLVLKKRLELEEICRWAHIEPDTSTAPEKSIALIDAGIVDPSELLANMEEQIEKAKEESLSRKEIMDRIGKWASACEEEKWLEEYNQDENRYSTGRGVHLNLKRAERARISVTKIPAMVDILMKKTFAWEDERNKPFLYDGIRLVSILEEYQLTRQQKEEEKKRRRDQKKLHGLLMAERESVYGSRPSPNRNGSYSRKPANGHRGNGYLNGSMTPAPRRVSLGSATPELLTPRSYSGGRQNGFFRETRRLSTAPLNFVAISKEDTSSSFASISGSEPGSPPLV</sequence>
<dbReference type="GO" id="GO:0005819">
    <property type="term" value="C:spindle"/>
    <property type="evidence" value="ECO:0007669"/>
    <property type="project" value="TreeGrafter"/>
</dbReference>
<evidence type="ECO:0000256" key="1">
    <source>
        <dbReference type="ARBA" id="ARBA00004123"/>
    </source>
</evidence>
<dbReference type="PANTHER" id="PTHR19321">
    <property type="entry name" value="PROTEIN REGULATOR OF CYTOKINESIS 1 PRC1-RELATED"/>
    <property type="match status" value="1"/>
</dbReference>
<keyword evidence="5" id="KW-0597">Phosphoprotein</keyword>
<keyword evidence="6" id="KW-0493">Microtubule</keyword>
<proteinExistence type="inferred from homology"/>
<evidence type="ECO:0000256" key="4">
    <source>
        <dbReference type="ARBA" id="ARBA00022490"/>
    </source>
</evidence>
<evidence type="ECO:0000256" key="2">
    <source>
        <dbReference type="ARBA" id="ARBA00004496"/>
    </source>
</evidence>
<dbReference type="GO" id="GO:0008017">
    <property type="term" value="F:microtubule binding"/>
    <property type="evidence" value="ECO:0007669"/>
    <property type="project" value="InterPro"/>
</dbReference>
<accession>A0A7I8KTK6</accession>
<dbReference type="GO" id="GO:0000226">
    <property type="term" value="P:microtubule cytoskeleton organization"/>
    <property type="evidence" value="ECO:0007669"/>
    <property type="project" value="InterPro"/>
</dbReference>
<evidence type="ECO:0000256" key="7">
    <source>
        <dbReference type="ARBA" id="ARBA00023242"/>
    </source>
</evidence>
<dbReference type="EMBL" id="LR746271">
    <property type="protein sequence ID" value="CAA7400812.1"/>
    <property type="molecule type" value="Genomic_DNA"/>
</dbReference>